<keyword evidence="9" id="KW-1185">Reference proteome</keyword>
<dbReference type="RefSeq" id="WP_016919320.1">
    <property type="nucleotide sequence ID" value="NZ_CP044331.1"/>
</dbReference>
<dbReference type="PIRSF" id="PIRSF002030">
    <property type="entry name" value="Globin_Protozoa/Cyanobacteria"/>
    <property type="match status" value="1"/>
</dbReference>
<evidence type="ECO:0000256" key="6">
    <source>
        <dbReference type="PIRNR" id="PIRNR002030"/>
    </source>
</evidence>
<dbReference type="Gene3D" id="1.10.490.10">
    <property type="entry name" value="Globins"/>
    <property type="match status" value="1"/>
</dbReference>
<evidence type="ECO:0000313" key="8">
    <source>
        <dbReference type="EMBL" id="QGM99146.1"/>
    </source>
</evidence>
<evidence type="ECO:0000256" key="1">
    <source>
        <dbReference type="ARBA" id="ARBA00009660"/>
    </source>
</evidence>
<dbReference type="GO" id="GO:0046872">
    <property type="term" value="F:metal ion binding"/>
    <property type="evidence" value="ECO:0007669"/>
    <property type="project" value="UniProtKB-UniRule"/>
</dbReference>
<evidence type="ECO:0000256" key="5">
    <source>
        <dbReference type="ARBA" id="ARBA00023004"/>
    </source>
</evidence>
<evidence type="ECO:0000256" key="3">
    <source>
        <dbReference type="ARBA" id="ARBA00022617"/>
    </source>
</evidence>
<keyword evidence="2 6" id="KW-0813">Transport</keyword>
<feature type="binding site" description="proximal binding residue" evidence="7">
    <location>
        <position position="70"/>
    </location>
    <ligand>
        <name>heme</name>
        <dbReference type="ChEBI" id="CHEBI:30413"/>
    </ligand>
    <ligandPart>
        <name>Fe</name>
        <dbReference type="ChEBI" id="CHEBI:18248"/>
    </ligandPart>
</feature>
<dbReference type="InterPro" id="IPR001486">
    <property type="entry name" value="Hemoglobin_trunc"/>
</dbReference>
<evidence type="ECO:0000256" key="7">
    <source>
        <dbReference type="PIRSR" id="PIRSR002030-1"/>
    </source>
</evidence>
<dbReference type="EMBL" id="CP044331">
    <property type="protein sequence ID" value="QGM99146.1"/>
    <property type="molecule type" value="Genomic_DNA"/>
</dbReference>
<dbReference type="CDD" id="cd00454">
    <property type="entry name" value="TrHb1_N"/>
    <property type="match status" value="1"/>
</dbReference>
<dbReference type="GO" id="GO:0005344">
    <property type="term" value="F:oxygen carrier activity"/>
    <property type="evidence" value="ECO:0007669"/>
    <property type="project" value="UniProtKB-UniRule"/>
</dbReference>
<evidence type="ECO:0000256" key="2">
    <source>
        <dbReference type="ARBA" id="ARBA00022448"/>
    </source>
</evidence>
<organism evidence="8 9">
    <name type="scientific">Methylocystis parvus</name>
    <dbReference type="NCBI Taxonomy" id="134"/>
    <lineage>
        <taxon>Bacteria</taxon>
        <taxon>Pseudomonadati</taxon>
        <taxon>Pseudomonadota</taxon>
        <taxon>Alphaproteobacteria</taxon>
        <taxon>Hyphomicrobiales</taxon>
        <taxon>Methylocystaceae</taxon>
        <taxon>Methylocystis</taxon>
    </lineage>
</organism>
<dbReference type="InterPro" id="IPR009050">
    <property type="entry name" value="Globin-like_sf"/>
</dbReference>
<keyword evidence="5 6" id="KW-0408">Iron</keyword>
<comment type="similarity">
    <text evidence="1 6">Belongs to the truncated hemoglobin family. Group I subfamily.</text>
</comment>
<dbReference type="GO" id="GO:0020037">
    <property type="term" value="F:heme binding"/>
    <property type="evidence" value="ECO:0007669"/>
    <property type="project" value="InterPro"/>
</dbReference>
<dbReference type="InterPro" id="IPR012292">
    <property type="entry name" value="Globin/Proto"/>
</dbReference>
<comment type="cofactor">
    <cofactor evidence="7">
        <name>heme</name>
        <dbReference type="ChEBI" id="CHEBI:30413"/>
    </cofactor>
    <text evidence="7">Binds 1 heme group per subunit.</text>
</comment>
<sequence>MANLYERIGGEGAVNAAVDLFYRYVLSDGRIARFFEGVDMDDQIAKQKSFLTMAFGGPNNYSGLDMRNAHKKLVAKGLNDSHVDAVLENLGRTLHQLGVGEPEVKEVLALADSVRGDVLNR</sequence>
<reference evidence="8 9" key="1">
    <citation type="submission" date="2019-09" db="EMBL/GenBank/DDBJ databases">
        <title>Isolation and complete genome sequencing of Methylocystis species.</title>
        <authorList>
            <person name="Rumah B.L."/>
            <person name="Stead C.E."/>
            <person name="Stevens B.C."/>
            <person name="Minton N.P."/>
            <person name="Grosse-Honebrink A."/>
            <person name="Zhang Y."/>
        </authorList>
    </citation>
    <scope>NUCLEOTIDE SEQUENCE [LARGE SCALE GENOMIC DNA]</scope>
    <source>
        <strain evidence="8 9">BRCS2</strain>
    </source>
</reference>
<accession>A0A6B8M939</accession>
<evidence type="ECO:0000256" key="4">
    <source>
        <dbReference type="ARBA" id="ARBA00022723"/>
    </source>
</evidence>
<dbReference type="InterPro" id="IPR016339">
    <property type="entry name" value="Hemoglobin_trunc_I"/>
</dbReference>
<keyword evidence="3 6" id="KW-0349">Heme</keyword>
<dbReference type="SUPFAM" id="SSF46458">
    <property type="entry name" value="Globin-like"/>
    <property type="match status" value="1"/>
</dbReference>
<dbReference type="Proteomes" id="UP000422569">
    <property type="component" value="Chromosome"/>
</dbReference>
<evidence type="ECO:0000313" key="9">
    <source>
        <dbReference type="Proteomes" id="UP000422569"/>
    </source>
</evidence>
<dbReference type="KEGG" id="mpar:F7D14_17735"/>
<keyword evidence="6" id="KW-0561">Oxygen transport</keyword>
<keyword evidence="4 6" id="KW-0479">Metal-binding</keyword>
<proteinExistence type="inferred from homology"/>
<dbReference type="Pfam" id="PF01152">
    <property type="entry name" value="Bac_globin"/>
    <property type="match status" value="1"/>
</dbReference>
<name>A0A6B8M939_9HYPH</name>
<protein>
    <recommendedName>
        <fullName evidence="6">Group 1 truncated hemoglobin</fullName>
    </recommendedName>
</protein>
<dbReference type="GO" id="GO:0019825">
    <property type="term" value="F:oxygen binding"/>
    <property type="evidence" value="ECO:0007669"/>
    <property type="project" value="InterPro"/>
</dbReference>
<dbReference type="AlphaFoldDB" id="A0A6B8M939"/>
<gene>
    <name evidence="8" type="ORF">F7D14_17735</name>
</gene>